<evidence type="ECO:0000313" key="1">
    <source>
        <dbReference type="EMBL" id="KAG0409918.1"/>
    </source>
</evidence>
<keyword evidence="2" id="KW-1185">Reference proteome</keyword>
<dbReference type="EMBL" id="JABSTQ010011577">
    <property type="protein sequence ID" value="KAG0409918.1"/>
    <property type="molecule type" value="Genomic_DNA"/>
</dbReference>
<comment type="caution">
    <text evidence="1">The sequence shown here is derived from an EMBL/GenBank/DDBJ whole genome shotgun (WGS) entry which is preliminary data.</text>
</comment>
<protein>
    <submittedName>
        <fullName evidence="1">Uncharacterized protein</fullName>
    </submittedName>
</protein>
<gene>
    <name evidence="1" type="ORF">HPB47_012973</name>
</gene>
<dbReference type="Proteomes" id="UP000805193">
    <property type="component" value="Unassembled WGS sequence"/>
</dbReference>
<sequence length="197" mass="22387">MADKNLERRSSVVSLAPFIDPNRLLRVGGRQQQLNETIEVKYPLLLPPDHRFIELFVRDCHRRTLHGELQYTLTRVRERFWIPRARQLAKKVINKRNGCRLAPLKPANRLKREMAEGIPSIAPLRTPIARDTDKRPKERRPRSCSRRQDPTAHVENGEDRNSSAGQRQPRAFLSGAPTERGNASAPCAAPLPPGTGK</sequence>
<evidence type="ECO:0000313" key="2">
    <source>
        <dbReference type="Proteomes" id="UP000805193"/>
    </source>
</evidence>
<reference evidence="1 2" key="1">
    <citation type="journal article" date="2020" name="Cell">
        <title>Large-Scale Comparative Analyses of Tick Genomes Elucidate Their Genetic Diversity and Vector Capacities.</title>
        <authorList>
            <consortium name="Tick Genome and Microbiome Consortium (TIGMIC)"/>
            <person name="Jia N."/>
            <person name="Wang J."/>
            <person name="Shi W."/>
            <person name="Du L."/>
            <person name="Sun Y."/>
            <person name="Zhan W."/>
            <person name="Jiang J.F."/>
            <person name="Wang Q."/>
            <person name="Zhang B."/>
            <person name="Ji P."/>
            <person name="Bell-Sakyi L."/>
            <person name="Cui X.M."/>
            <person name="Yuan T.T."/>
            <person name="Jiang B.G."/>
            <person name="Yang W.F."/>
            <person name="Lam T.T."/>
            <person name="Chang Q.C."/>
            <person name="Ding S.J."/>
            <person name="Wang X.J."/>
            <person name="Zhu J.G."/>
            <person name="Ruan X.D."/>
            <person name="Zhao L."/>
            <person name="Wei J.T."/>
            <person name="Ye R.Z."/>
            <person name="Que T.C."/>
            <person name="Du C.H."/>
            <person name="Zhou Y.H."/>
            <person name="Cheng J.X."/>
            <person name="Dai P.F."/>
            <person name="Guo W.B."/>
            <person name="Han X.H."/>
            <person name="Huang E.J."/>
            <person name="Li L.F."/>
            <person name="Wei W."/>
            <person name="Gao Y.C."/>
            <person name="Liu J.Z."/>
            <person name="Shao H.Z."/>
            <person name="Wang X."/>
            <person name="Wang C.C."/>
            <person name="Yang T.C."/>
            <person name="Huo Q.B."/>
            <person name="Li W."/>
            <person name="Chen H.Y."/>
            <person name="Chen S.E."/>
            <person name="Zhou L.G."/>
            <person name="Ni X.B."/>
            <person name="Tian J.H."/>
            <person name="Sheng Y."/>
            <person name="Liu T."/>
            <person name="Pan Y.S."/>
            <person name="Xia L.Y."/>
            <person name="Li J."/>
            <person name="Zhao F."/>
            <person name="Cao W.C."/>
        </authorList>
    </citation>
    <scope>NUCLEOTIDE SEQUENCE [LARGE SCALE GENOMIC DNA]</scope>
    <source>
        <strain evidence="1">Iper-2018</strain>
    </source>
</reference>
<name>A0AC60NS42_IXOPE</name>
<accession>A0AC60NS42</accession>
<organism evidence="1 2">
    <name type="scientific">Ixodes persulcatus</name>
    <name type="common">Taiga tick</name>
    <dbReference type="NCBI Taxonomy" id="34615"/>
    <lineage>
        <taxon>Eukaryota</taxon>
        <taxon>Metazoa</taxon>
        <taxon>Ecdysozoa</taxon>
        <taxon>Arthropoda</taxon>
        <taxon>Chelicerata</taxon>
        <taxon>Arachnida</taxon>
        <taxon>Acari</taxon>
        <taxon>Parasitiformes</taxon>
        <taxon>Ixodida</taxon>
        <taxon>Ixodoidea</taxon>
        <taxon>Ixodidae</taxon>
        <taxon>Ixodinae</taxon>
        <taxon>Ixodes</taxon>
    </lineage>
</organism>
<proteinExistence type="predicted"/>